<organism evidence="2 3">
    <name type="scientific">Sphingopyxis flava</name>
    <dbReference type="NCBI Taxonomy" id="1507287"/>
    <lineage>
        <taxon>Bacteria</taxon>
        <taxon>Pseudomonadati</taxon>
        <taxon>Pseudomonadota</taxon>
        <taxon>Alphaproteobacteria</taxon>
        <taxon>Sphingomonadales</taxon>
        <taxon>Sphingomonadaceae</taxon>
        <taxon>Sphingopyxis</taxon>
    </lineage>
</organism>
<evidence type="ECO:0000256" key="1">
    <source>
        <dbReference type="SAM" id="SignalP"/>
    </source>
</evidence>
<gene>
    <name evidence="2" type="ORF">SAMN06295937_102749</name>
</gene>
<keyword evidence="3" id="KW-1185">Reference proteome</keyword>
<feature type="signal peptide" evidence="1">
    <location>
        <begin position="1"/>
        <end position="26"/>
    </location>
</feature>
<dbReference type="Proteomes" id="UP000190044">
    <property type="component" value="Unassembled WGS sequence"/>
</dbReference>
<keyword evidence="1" id="KW-0732">Signal</keyword>
<dbReference type="OrthoDB" id="7531414at2"/>
<name>A0A1T5F1Y0_9SPHN</name>
<proteinExistence type="predicted"/>
<feature type="chain" id="PRO_5012504673" evidence="1">
    <location>
        <begin position="27"/>
        <end position="330"/>
    </location>
</feature>
<reference evidence="3" key="1">
    <citation type="submission" date="2017-02" db="EMBL/GenBank/DDBJ databases">
        <authorList>
            <person name="Varghese N."/>
            <person name="Submissions S."/>
        </authorList>
    </citation>
    <scope>NUCLEOTIDE SEQUENCE [LARGE SCALE GENOMIC DNA]</scope>
    <source>
        <strain evidence="3">R11H</strain>
    </source>
</reference>
<accession>A0A1T5F1Y0</accession>
<sequence>MTRKIASLAAASAIVLASIASTAAWAVPTQEPMPQGPDAGTLADMQSQCDAIAASYDTANGDVWTGEVVLGGATLVSGPTETGPRTIDESSIELIGPYVPATSEIRGDPFRIGGSVNLFGDQWSTAGYWPDHSYNYTADFESTFRYDFSCNINFEKYYPAEVIHHRAVGVYVFNDDGTGNDEDAVRANCEQYTDNGQPWWGDPYRPSPENPRCKFEGTPAYDEIIDEHFDPPVLFATVAGTPIDQVQTDNLPGFEAHGGRIDVTGEFHIGQVVVCISPSSGNKKGNPGEWRQQNDYTGDKCTTDWFKVAPWGAGTESSNGTYISVPNYSL</sequence>
<dbReference type="EMBL" id="FUYP01000027">
    <property type="protein sequence ID" value="SKB90234.1"/>
    <property type="molecule type" value="Genomic_DNA"/>
</dbReference>
<evidence type="ECO:0000313" key="3">
    <source>
        <dbReference type="Proteomes" id="UP000190044"/>
    </source>
</evidence>
<dbReference type="RefSeq" id="WP_079639756.1">
    <property type="nucleotide sequence ID" value="NZ_FUYP01000027.1"/>
</dbReference>
<evidence type="ECO:0000313" key="2">
    <source>
        <dbReference type="EMBL" id="SKB90234.1"/>
    </source>
</evidence>
<dbReference type="AlphaFoldDB" id="A0A1T5F1Y0"/>
<protein>
    <submittedName>
        <fullName evidence="2">Uncharacterized protein</fullName>
    </submittedName>
</protein>